<dbReference type="HAMAP" id="MF_00532_B">
    <property type="entry name" value="Ribosomal_uS9_B"/>
    <property type="match status" value="1"/>
</dbReference>
<dbReference type="AlphaFoldDB" id="A0A0G4ANE8"/>
<feature type="region of interest" description="Disordered" evidence="5">
    <location>
        <begin position="64"/>
        <end position="121"/>
    </location>
</feature>
<dbReference type="PANTHER" id="PTHR21569">
    <property type="entry name" value="RIBOSOMAL PROTEIN S9"/>
    <property type="match status" value="1"/>
</dbReference>
<dbReference type="GO" id="GO:0003723">
    <property type="term" value="F:RNA binding"/>
    <property type="evidence" value="ECO:0007669"/>
    <property type="project" value="TreeGrafter"/>
</dbReference>
<dbReference type="InterPro" id="IPR020574">
    <property type="entry name" value="Ribosomal_uS9_CS"/>
</dbReference>
<dbReference type="InterPro" id="IPR023035">
    <property type="entry name" value="Ribosomal_uS9_bac/plastid"/>
</dbReference>
<name>A0A0G4ANE8_9ROSI</name>
<sequence length="390" mass="43239">MISRFIPKPSHFRLLALASSKPHVYPHSPLNPNFTPLFRPFSSNSNNNGKDRSLFDLLRSGESDTKSNPLFTEESKSLSGVTNAGSGVNEDDSWLKEDDDGENVNIFGEGSEEIKGGSGGGAGHDWAMAGGFKDWSLEEEEENADVFGLEDGEMQTGSGVGETQSKISMEYEELEREEKELTAIVKGPDRAFGDLIAASGITDEMLDSLIVLKDFDGIKGLPPLREIEDMRLEKSGRKSPRFAMELQKQEDLAKSRVRQVDEKGRAYGTGRRKCSIARVWVMPGDGKFFVNDKEFDAYFPMLDHRAALLRPFAETKTLGLWDVKCTVQGGGTSGQVGAIQLGISRALQNWEPGLRTVLRDGGYLTRDPRVVERKKPGQAKARRSFQWVKR</sequence>
<dbReference type="GO" id="GO:0022627">
    <property type="term" value="C:cytosolic small ribosomal subunit"/>
    <property type="evidence" value="ECO:0007669"/>
    <property type="project" value="TreeGrafter"/>
</dbReference>
<reference evidence="6" key="1">
    <citation type="submission" date="2014-09" db="EMBL/GenBank/DDBJ databases">
        <title>Coevolution between plastid and nuclear genomes in Geraniaceae.</title>
        <authorList>
            <person name="Zhang J."/>
            <person name="Ruhlman T.A."/>
            <person name="Sabir J."/>
            <person name="Blazier J.C."/>
            <person name="Jansen R.K."/>
        </authorList>
    </citation>
    <scope>NUCLEOTIDE SEQUENCE</scope>
</reference>
<feature type="compositionally biased region" description="Acidic residues" evidence="5">
    <location>
        <begin position="89"/>
        <end position="102"/>
    </location>
</feature>
<dbReference type="FunFam" id="3.30.230.10:FF:000034">
    <property type="entry name" value="30S ribosomal protein S9"/>
    <property type="match status" value="1"/>
</dbReference>
<evidence type="ECO:0000256" key="5">
    <source>
        <dbReference type="SAM" id="MobiDB-lite"/>
    </source>
</evidence>
<evidence type="ECO:0000256" key="4">
    <source>
        <dbReference type="RuleBase" id="RU003815"/>
    </source>
</evidence>
<evidence type="ECO:0000313" key="6">
    <source>
        <dbReference type="EMBL" id="AKM76759.1"/>
    </source>
</evidence>
<evidence type="ECO:0000256" key="3">
    <source>
        <dbReference type="ARBA" id="ARBA00023274"/>
    </source>
</evidence>
<evidence type="ECO:0000256" key="2">
    <source>
        <dbReference type="ARBA" id="ARBA00022980"/>
    </source>
</evidence>
<comment type="similarity">
    <text evidence="1 4">Belongs to the universal ribosomal protein uS9 family.</text>
</comment>
<protein>
    <submittedName>
        <fullName evidence="6">Ribosomal protein S5 domain 2-like superfamily protein</fullName>
    </submittedName>
</protein>
<dbReference type="GO" id="GO:0003735">
    <property type="term" value="F:structural constituent of ribosome"/>
    <property type="evidence" value="ECO:0007669"/>
    <property type="project" value="InterPro"/>
</dbReference>
<dbReference type="Gene3D" id="3.30.230.10">
    <property type="match status" value="1"/>
</dbReference>
<dbReference type="InterPro" id="IPR014721">
    <property type="entry name" value="Ribsml_uS5_D2-typ_fold_subgr"/>
</dbReference>
<dbReference type="EMBL" id="KM461516">
    <property type="protein sequence ID" value="AKM76759.1"/>
    <property type="molecule type" value="mRNA"/>
</dbReference>
<dbReference type="GO" id="GO:0006412">
    <property type="term" value="P:translation"/>
    <property type="evidence" value="ECO:0007669"/>
    <property type="project" value="InterPro"/>
</dbReference>
<dbReference type="InterPro" id="IPR000754">
    <property type="entry name" value="Ribosomal_uS9"/>
</dbReference>
<dbReference type="NCBIfam" id="NF001099">
    <property type="entry name" value="PRK00132.1"/>
    <property type="match status" value="1"/>
</dbReference>
<dbReference type="SUPFAM" id="SSF54211">
    <property type="entry name" value="Ribosomal protein S5 domain 2-like"/>
    <property type="match status" value="1"/>
</dbReference>
<proteinExistence type="evidence at transcript level"/>
<organism evidence="6">
    <name type="scientific">Monsonia marlothii</name>
    <dbReference type="NCBI Taxonomy" id="163685"/>
    <lineage>
        <taxon>Eukaryota</taxon>
        <taxon>Viridiplantae</taxon>
        <taxon>Streptophyta</taxon>
        <taxon>Embryophyta</taxon>
        <taxon>Tracheophyta</taxon>
        <taxon>Spermatophyta</taxon>
        <taxon>Magnoliopsida</taxon>
        <taxon>eudicotyledons</taxon>
        <taxon>Gunneridae</taxon>
        <taxon>Pentapetalae</taxon>
        <taxon>rosids</taxon>
        <taxon>malvids</taxon>
        <taxon>Geraniales</taxon>
        <taxon>Geraniaceae</taxon>
        <taxon>Monsonia</taxon>
    </lineage>
</organism>
<dbReference type="Pfam" id="PF00380">
    <property type="entry name" value="Ribosomal_S9"/>
    <property type="match status" value="1"/>
</dbReference>
<keyword evidence="2 4" id="KW-0689">Ribosomal protein</keyword>
<feature type="compositionally biased region" description="Polar residues" evidence="5">
    <location>
        <begin position="77"/>
        <end position="86"/>
    </location>
</feature>
<dbReference type="InterPro" id="IPR020568">
    <property type="entry name" value="Ribosomal_Su5_D2-typ_SF"/>
</dbReference>
<dbReference type="PROSITE" id="PS00360">
    <property type="entry name" value="RIBOSOMAL_S9"/>
    <property type="match status" value="1"/>
</dbReference>
<accession>A0A0G4ANE8</accession>
<dbReference type="PANTHER" id="PTHR21569:SF1">
    <property type="entry name" value="SMALL RIBOSOMAL SUBUNIT PROTEIN US9M"/>
    <property type="match status" value="1"/>
</dbReference>
<evidence type="ECO:0000256" key="1">
    <source>
        <dbReference type="ARBA" id="ARBA00005251"/>
    </source>
</evidence>
<keyword evidence="3 4" id="KW-0687">Ribonucleoprotein</keyword>